<keyword evidence="3" id="KW-0560">Oxidoreductase</keyword>
<dbReference type="OMA" id="FPRPWEI"/>
<dbReference type="PANTHER" id="PTHR46720:SF3">
    <property type="entry name" value="FAD-BINDING DOMAIN-CONTAINING PROTEIN-RELATED"/>
    <property type="match status" value="1"/>
</dbReference>
<organism evidence="6">
    <name type="scientific">Schizophyllum commune (strain H4-8 / FGSC 9210)</name>
    <name type="common">Split gill fungus</name>
    <dbReference type="NCBI Taxonomy" id="578458"/>
    <lineage>
        <taxon>Eukaryota</taxon>
        <taxon>Fungi</taxon>
        <taxon>Dikarya</taxon>
        <taxon>Basidiomycota</taxon>
        <taxon>Agaricomycotina</taxon>
        <taxon>Agaricomycetes</taxon>
        <taxon>Agaricomycetidae</taxon>
        <taxon>Agaricales</taxon>
        <taxon>Schizophyllaceae</taxon>
        <taxon>Schizophyllum</taxon>
    </lineage>
</organism>
<sequence>MRFTRHWLSQSGSHARHRDDYGTRRCSCTSCCPSLPSPLSLGPPTMGRPRLRVAICGAGIGGLVAALCLARYPDIDVTVYEGASRLAEVGAGIGFWPRPREILKRLGLEEELMERSCVEAGEEEDTKFICRKSDQVESYHFYTIQAKGRQLRVHRADFQTVLVARLKKLGRDNVVCSKRLSSYTDFSSSPDVSSSTLPSYTSLNSSLFPSPSGYGTVATCDVLIGADGLKSRVRVGMMERVVSEATRQAGAEDVHALAAAAQPVWSGFVAYRVLISADKLRERAPAHSLLSNPMLYFGKNACIVGYSIQNGACLNVIFFTFDPAQEHGVHPGEWMRKAAKAEFAGAFEGWELEVQAMLDCVDGALRWAVHTTKPPGLPTFAHGSTALLGDAAHSMTPFQGSGAGQAVEDAWLLAHLLGDPAVTRANVSAALRVYDTARRPVAQDVQERSRVNGHLLALNYHGIDFDALEGEAQCVALIELGEQMQRDWEWAWSTSTDGMVQDSLEALRRAVL</sequence>
<evidence type="ECO:0000313" key="6">
    <source>
        <dbReference type="Proteomes" id="UP000007431"/>
    </source>
</evidence>
<accession>D8PYC5</accession>
<dbReference type="Gene3D" id="3.50.50.60">
    <property type="entry name" value="FAD/NAD(P)-binding domain"/>
    <property type="match status" value="1"/>
</dbReference>
<keyword evidence="1" id="KW-0285">Flavoprotein</keyword>
<dbReference type="eggNOG" id="KOG2614">
    <property type="taxonomic scope" value="Eukaryota"/>
</dbReference>
<dbReference type="GO" id="GO:0016491">
    <property type="term" value="F:oxidoreductase activity"/>
    <property type="evidence" value="ECO:0007669"/>
    <property type="project" value="UniProtKB-KW"/>
</dbReference>
<dbReference type="SUPFAM" id="SSF51905">
    <property type="entry name" value="FAD/NAD(P)-binding domain"/>
    <property type="match status" value="1"/>
</dbReference>
<dbReference type="InterPro" id="IPR002938">
    <property type="entry name" value="FAD-bd"/>
</dbReference>
<dbReference type="HOGENOM" id="CLU_009665_6_3_1"/>
<keyword evidence="2" id="KW-0274">FAD</keyword>
<dbReference type="GO" id="GO:0071949">
    <property type="term" value="F:FAD binding"/>
    <property type="evidence" value="ECO:0007669"/>
    <property type="project" value="InterPro"/>
</dbReference>
<dbReference type="GO" id="GO:0044550">
    <property type="term" value="P:secondary metabolite biosynthetic process"/>
    <property type="evidence" value="ECO:0007669"/>
    <property type="project" value="TreeGrafter"/>
</dbReference>
<evidence type="ECO:0000256" key="2">
    <source>
        <dbReference type="ARBA" id="ARBA00022827"/>
    </source>
</evidence>
<dbReference type="Proteomes" id="UP000007431">
    <property type="component" value="Unassembled WGS sequence"/>
</dbReference>
<evidence type="ECO:0000259" key="4">
    <source>
        <dbReference type="Pfam" id="PF01494"/>
    </source>
</evidence>
<dbReference type="OrthoDB" id="417877at2759"/>
<dbReference type="InterPro" id="IPR036188">
    <property type="entry name" value="FAD/NAD-bd_sf"/>
</dbReference>
<dbReference type="VEuPathDB" id="FungiDB:SCHCODRAFT_01138368"/>
<reference evidence="5 6" key="1">
    <citation type="journal article" date="2010" name="Nat. Biotechnol.">
        <title>Genome sequence of the model mushroom Schizophyllum commune.</title>
        <authorList>
            <person name="Ohm R.A."/>
            <person name="de Jong J.F."/>
            <person name="Lugones L.G."/>
            <person name="Aerts A."/>
            <person name="Kothe E."/>
            <person name="Stajich J.E."/>
            <person name="de Vries R.P."/>
            <person name="Record E."/>
            <person name="Levasseur A."/>
            <person name="Baker S.E."/>
            <person name="Bartholomew K.A."/>
            <person name="Coutinho P.M."/>
            <person name="Erdmann S."/>
            <person name="Fowler T.J."/>
            <person name="Gathman A.C."/>
            <person name="Lombard V."/>
            <person name="Henrissat B."/>
            <person name="Knabe N."/>
            <person name="Kuees U."/>
            <person name="Lilly W.W."/>
            <person name="Lindquist E."/>
            <person name="Lucas S."/>
            <person name="Magnuson J.K."/>
            <person name="Piumi F."/>
            <person name="Raudaskoski M."/>
            <person name="Salamov A."/>
            <person name="Schmutz J."/>
            <person name="Schwarze F.W.M.R."/>
            <person name="vanKuyk P.A."/>
            <person name="Horton J.S."/>
            <person name="Grigoriev I.V."/>
            <person name="Woesten H.A.B."/>
        </authorList>
    </citation>
    <scope>NUCLEOTIDE SEQUENCE [LARGE SCALE GENOMIC DNA]</scope>
    <source>
        <strain evidence="6">H4-8 / FGSC 9210</strain>
    </source>
</reference>
<dbReference type="GeneID" id="9597000"/>
<dbReference type="InterPro" id="IPR051104">
    <property type="entry name" value="FAD_monoxygenase"/>
</dbReference>
<gene>
    <name evidence="5" type="ORF">SCHCODRAFT_75695</name>
</gene>
<proteinExistence type="predicted"/>
<evidence type="ECO:0000313" key="5">
    <source>
        <dbReference type="EMBL" id="EFI99225.1"/>
    </source>
</evidence>
<dbReference type="EMBL" id="GL377304">
    <property type="protein sequence ID" value="EFI99225.1"/>
    <property type="molecule type" value="Genomic_DNA"/>
</dbReference>
<dbReference type="PANTHER" id="PTHR46720">
    <property type="entry name" value="HYDROXYLASE, PUTATIVE (AFU_ORTHOLOGUE AFUA_3G01460)-RELATED"/>
    <property type="match status" value="1"/>
</dbReference>
<dbReference type="KEGG" id="scm:SCHCO_01138368"/>
<dbReference type="AlphaFoldDB" id="D8PYC5"/>
<evidence type="ECO:0000256" key="3">
    <source>
        <dbReference type="ARBA" id="ARBA00023002"/>
    </source>
</evidence>
<dbReference type="Pfam" id="PF01494">
    <property type="entry name" value="FAD_binding_3"/>
    <property type="match status" value="2"/>
</dbReference>
<feature type="domain" description="FAD-binding" evidence="4">
    <location>
        <begin position="380"/>
        <end position="448"/>
    </location>
</feature>
<dbReference type="InParanoid" id="D8PYC5"/>
<keyword evidence="6" id="KW-1185">Reference proteome</keyword>
<evidence type="ECO:0000256" key="1">
    <source>
        <dbReference type="ARBA" id="ARBA00022630"/>
    </source>
</evidence>
<protein>
    <recommendedName>
        <fullName evidence="4">FAD-binding domain-containing protein</fullName>
    </recommendedName>
</protein>
<dbReference type="SUPFAM" id="SSF54373">
    <property type="entry name" value="FAD-linked reductases, C-terminal domain"/>
    <property type="match status" value="1"/>
</dbReference>
<dbReference type="RefSeq" id="XP_003034128.1">
    <property type="nucleotide sequence ID" value="XM_003034082.1"/>
</dbReference>
<dbReference type="STRING" id="578458.D8PYC5"/>
<name>D8PYC5_SCHCM</name>
<feature type="domain" description="FAD-binding" evidence="4">
    <location>
        <begin position="51"/>
        <end position="278"/>
    </location>
</feature>
<dbReference type="PRINTS" id="PR00420">
    <property type="entry name" value="RNGMNOXGNASE"/>
</dbReference>